<dbReference type="AlphaFoldDB" id="A0A5Q0L6K2"/>
<comment type="similarity">
    <text evidence="1 2">Belongs to the anti-sigma-factor antagonist family.</text>
</comment>
<name>A0A5Q0L6K2_9ACTN</name>
<evidence type="ECO:0000313" key="5">
    <source>
        <dbReference type="Proteomes" id="UP000326179"/>
    </source>
</evidence>
<dbReference type="CDD" id="cd07043">
    <property type="entry name" value="STAS_anti-anti-sigma_factors"/>
    <property type="match status" value="1"/>
</dbReference>
<proteinExistence type="inferred from homology"/>
<evidence type="ECO:0000256" key="1">
    <source>
        <dbReference type="ARBA" id="ARBA00009013"/>
    </source>
</evidence>
<accession>A0A5Q0L6K2</accession>
<reference evidence="4 5" key="1">
    <citation type="submission" date="2019-10" db="EMBL/GenBank/DDBJ databases">
        <title>A novel species.</title>
        <authorList>
            <person name="Gao J."/>
        </authorList>
    </citation>
    <scope>NUCLEOTIDE SEQUENCE [LARGE SCALE GENOMIC DNA]</scope>
    <source>
        <strain evidence="4 5">QMT-28</strain>
    </source>
</reference>
<dbReference type="NCBIfam" id="TIGR00377">
    <property type="entry name" value="ant_ant_sig"/>
    <property type="match status" value="1"/>
</dbReference>
<dbReference type="PANTHER" id="PTHR33495">
    <property type="entry name" value="ANTI-SIGMA FACTOR ANTAGONIST TM_1081-RELATED-RELATED"/>
    <property type="match status" value="1"/>
</dbReference>
<dbReference type="InterPro" id="IPR036513">
    <property type="entry name" value="STAS_dom_sf"/>
</dbReference>
<dbReference type="EMBL" id="CP045643">
    <property type="protein sequence ID" value="QFZ72498.1"/>
    <property type="molecule type" value="Genomic_DNA"/>
</dbReference>
<dbReference type="InterPro" id="IPR002645">
    <property type="entry name" value="STAS_dom"/>
</dbReference>
<evidence type="ECO:0000259" key="3">
    <source>
        <dbReference type="PROSITE" id="PS50801"/>
    </source>
</evidence>
<dbReference type="RefSeq" id="WP_153286867.1">
    <property type="nucleotide sequence ID" value="NZ_CP045643.1"/>
</dbReference>
<dbReference type="InterPro" id="IPR003658">
    <property type="entry name" value="Anti-sigma_ant"/>
</dbReference>
<gene>
    <name evidence="4" type="ORF">GFH48_03780</name>
</gene>
<dbReference type="PANTHER" id="PTHR33495:SF2">
    <property type="entry name" value="ANTI-SIGMA FACTOR ANTAGONIST TM_1081-RELATED"/>
    <property type="match status" value="1"/>
</dbReference>
<dbReference type="SUPFAM" id="SSF52091">
    <property type="entry name" value="SpoIIaa-like"/>
    <property type="match status" value="1"/>
</dbReference>
<dbReference type="Proteomes" id="UP000326179">
    <property type="component" value="Chromosome"/>
</dbReference>
<dbReference type="Gene3D" id="3.30.750.24">
    <property type="entry name" value="STAS domain"/>
    <property type="match status" value="1"/>
</dbReference>
<dbReference type="GO" id="GO:0043856">
    <property type="term" value="F:anti-sigma factor antagonist activity"/>
    <property type="evidence" value="ECO:0007669"/>
    <property type="project" value="InterPro"/>
</dbReference>
<dbReference type="KEGG" id="sfy:GFH48_03780"/>
<protein>
    <recommendedName>
        <fullName evidence="2">Anti-sigma factor antagonist</fullName>
    </recommendedName>
</protein>
<organism evidence="4 5">
    <name type="scientific">Streptomyces fagopyri</name>
    <dbReference type="NCBI Taxonomy" id="2662397"/>
    <lineage>
        <taxon>Bacteria</taxon>
        <taxon>Bacillati</taxon>
        <taxon>Actinomycetota</taxon>
        <taxon>Actinomycetes</taxon>
        <taxon>Kitasatosporales</taxon>
        <taxon>Streptomycetaceae</taxon>
        <taxon>Streptomyces</taxon>
    </lineage>
</organism>
<evidence type="ECO:0000256" key="2">
    <source>
        <dbReference type="RuleBase" id="RU003749"/>
    </source>
</evidence>
<dbReference type="Pfam" id="PF01740">
    <property type="entry name" value="STAS"/>
    <property type="match status" value="1"/>
</dbReference>
<keyword evidence="5" id="KW-1185">Reference proteome</keyword>
<sequence length="117" mass="12222">MTQRTLVAASKAHSSGVTVVTATGELDYHTAPELRAAVDEAAFTADGTVIDLSGLTYCDSTGLTVLVTAYQRAQAAGSPLALAGLSADLTHVFEIVGLDQLFTLSPTIEEAIRSLRR</sequence>
<dbReference type="PROSITE" id="PS50801">
    <property type="entry name" value="STAS"/>
    <property type="match status" value="1"/>
</dbReference>
<evidence type="ECO:0000313" key="4">
    <source>
        <dbReference type="EMBL" id="QFZ72498.1"/>
    </source>
</evidence>
<feature type="domain" description="STAS" evidence="3">
    <location>
        <begin position="7"/>
        <end position="115"/>
    </location>
</feature>